<keyword evidence="3" id="KW-0378">Hydrolase</keyword>
<feature type="domain" description="AB hydrolase-1" evidence="2">
    <location>
        <begin position="33"/>
        <end position="273"/>
    </location>
</feature>
<protein>
    <submittedName>
        <fullName evidence="3">Alpha/beta hydrolase</fullName>
    </submittedName>
</protein>
<keyword evidence="4" id="KW-1185">Reference proteome</keyword>
<reference evidence="3" key="1">
    <citation type="submission" date="2021-01" db="EMBL/GenBank/DDBJ databases">
        <title>Whole genome shotgun sequence of Actinoplanes ferrugineus NBRC 15555.</title>
        <authorList>
            <person name="Komaki H."/>
            <person name="Tamura T."/>
        </authorList>
    </citation>
    <scope>NUCLEOTIDE SEQUENCE</scope>
    <source>
        <strain evidence="3">NBRC 15555</strain>
    </source>
</reference>
<evidence type="ECO:0000259" key="2">
    <source>
        <dbReference type="Pfam" id="PF12697"/>
    </source>
</evidence>
<dbReference type="InterPro" id="IPR029058">
    <property type="entry name" value="AB_hydrolase_fold"/>
</dbReference>
<dbReference type="PRINTS" id="PR00111">
    <property type="entry name" value="ABHYDROLASE"/>
</dbReference>
<organism evidence="3 4">
    <name type="scientific">Paractinoplanes ferrugineus</name>
    <dbReference type="NCBI Taxonomy" id="113564"/>
    <lineage>
        <taxon>Bacteria</taxon>
        <taxon>Bacillati</taxon>
        <taxon>Actinomycetota</taxon>
        <taxon>Actinomycetes</taxon>
        <taxon>Micromonosporales</taxon>
        <taxon>Micromonosporaceae</taxon>
        <taxon>Paractinoplanes</taxon>
    </lineage>
</organism>
<evidence type="ECO:0000256" key="1">
    <source>
        <dbReference type="SAM" id="MobiDB-lite"/>
    </source>
</evidence>
<sequence>MSSTSTTVHLDTPAVEITAVEITPAEPDRTRTFLLLHGGGGVATMAGFAELLAERTGSRVLLPTHPGFGGTPRPEGFDSVAVLARAYVALLDRLDLTGVTVVGNSFGGWLAAEIALLGSPRVSAAVLIDAIGIDVEGHPATDVSRLSPAELAAHAWHDPRRAPTPPPAAGPAPAPADQTGPGRAPAQPAGSSGPRPDLQALAVYAGPTMSDPTLLDRLPHLDLPVHVIWGESDRIVDVSHAKAFAAALPRSRLTVLPASGHLPQLETPEALLQALLHP</sequence>
<dbReference type="GO" id="GO:0016787">
    <property type="term" value="F:hydrolase activity"/>
    <property type="evidence" value="ECO:0007669"/>
    <property type="project" value="UniProtKB-KW"/>
</dbReference>
<dbReference type="Gene3D" id="3.40.50.1820">
    <property type="entry name" value="alpha/beta hydrolase"/>
    <property type="match status" value="1"/>
</dbReference>
<proteinExistence type="predicted"/>
<comment type="caution">
    <text evidence="3">The sequence shown here is derived from an EMBL/GenBank/DDBJ whole genome shotgun (WGS) entry which is preliminary data.</text>
</comment>
<feature type="compositionally biased region" description="Pro residues" evidence="1">
    <location>
        <begin position="162"/>
        <end position="174"/>
    </location>
</feature>
<accession>A0A919JAV4</accession>
<dbReference type="PANTHER" id="PTHR43798">
    <property type="entry name" value="MONOACYLGLYCEROL LIPASE"/>
    <property type="match status" value="1"/>
</dbReference>
<dbReference type="PANTHER" id="PTHR43798:SF33">
    <property type="entry name" value="HYDROLASE, PUTATIVE (AFU_ORTHOLOGUE AFUA_2G14860)-RELATED"/>
    <property type="match status" value="1"/>
</dbReference>
<dbReference type="SUPFAM" id="SSF53474">
    <property type="entry name" value="alpha/beta-Hydrolases"/>
    <property type="match status" value="1"/>
</dbReference>
<dbReference type="AlphaFoldDB" id="A0A919JAV4"/>
<gene>
    <name evidence="3" type="ORF">Afe05nite_77190</name>
</gene>
<dbReference type="Pfam" id="PF12697">
    <property type="entry name" value="Abhydrolase_6"/>
    <property type="match status" value="1"/>
</dbReference>
<dbReference type="InterPro" id="IPR000073">
    <property type="entry name" value="AB_hydrolase_1"/>
</dbReference>
<dbReference type="RefSeq" id="WP_203822226.1">
    <property type="nucleotide sequence ID" value="NZ_BAAABP010000039.1"/>
</dbReference>
<evidence type="ECO:0000313" key="4">
    <source>
        <dbReference type="Proteomes" id="UP000598174"/>
    </source>
</evidence>
<feature type="region of interest" description="Disordered" evidence="1">
    <location>
        <begin position="157"/>
        <end position="198"/>
    </location>
</feature>
<dbReference type="GO" id="GO:0016020">
    <property type="term" value="C:membrane"/>
    <property type="evidence" value="ECO:0007669"/>
    <property type="project" value="TreeGrafter"/>
</dbReference>
<name>A0A919JAV4_9ACTN</name>
<dbReference type="Proteomes" id="UP000598174">
    <property type="component" value="Unassembled WGS sequence"/>
</dbReference>
<evidence type="ECO:0000313" key="3">
    <source>
        <dbReference type="EMBL" id="GIE15879.1"/>
    </source>
</evidence>
<dbReference type="InterPro" id="IPR050266">
    <property type="entry name" value="AB_hydrolase_sf"/>
</dbReference>
<dbReference type="EMBL" id="BOMM01000074">
    <property type="protein sequence ID" value="GIE15879.1"/>
    <property type="molecule type" value="Genomic_DNA"/>
</dbReference>